<dbReference type="PROSITE" id="PS50158">
    <property type="entry name" value="ZF_CCHC"/>
    <property type="match status" value="1"/>
</dbReference>
<proteinExistence type="predicted"/>
<feature type="domain" description="CCHC-type" evidence="2">
    <location>
        <begin position="82"/>
        <end position="95"/>
    </location>
</feature>
<name>A0AA88WSC0_9ASTE</name>
<keyword evidence="4" id="KW-1185">Reference proteome</keyword>
<evidence type="ECO:0000256" key="1">
    <source>
        <dbReference type="PROSITE-ProRule" id="PRU00047"/>
    </source>
</evidence>
<dbReference type="GO" id="GO:0008270">
    <property type="term" value="F:zinc ion binding"/>
    <property type="evidence" value="ECO:0007669"/>
    <property type="project" value="UniProtKB-KW"/>
</dbReference>
<reference evidence="3" key="1">
    <citation type="submission" date="2022-12" db="EMBL/GenBank/DDBJ databases">
        <title>Draft genome assemblies for two species of Escallonia (Escalloniales).</title>
        <authorList>
            <person name="Chanderbali A."/>
            <person name="Dervinis C."/>
            <person name="Anghel I."/>
            <person name="Soltis D."/>
            <person name="Soltis P."/>
            <person name="Zapata F."/>
        </authorList>
    </citation>
    <scope>NUCLEOTIDE SEQUENCE</scope>
    <source>
        <strain evidence="3">UCBG64.0493</strain>
        <tissue evidence="3">Leaf</tissue>
    </source>
</reference>
<dbReference type="InterPro" id="IPR001878">
    <property type="entry name" value="Znf_CCHC"/>
</dbReference>
<dbReference type="EMBL" id="JAVXUP010000350">
    <property type="protein sequence ID" value="KAK3030143.1"/>
    <property type="molecule type" value="Genomic_DNA"/>
</dbReference>
<dbReference type="AlphaFoldDB" id="A0AA88WSC0"/>
<dbReference type="Gene3D" id="4.10.60.10">
    <property type="entry name" value="Zinc finger, CCHC-type"/>
    <property type="match status" value="1"/>
</dbReference>
<accession>A0AA88WSC0</accession>
<dbReference type="InterPro" id="IPR054722">
    <property type="entry name" value="PolX-like_BBD"/>
</dbReference>
<keyword evidence="1" id="KW-0479">Metal-binding</keyword>
<organism evidence="3 4">
    <name type="scientific">Escallonia herrerae</name>
    <dbReference type="NCBI Taxonomy" id="1293975"/>
    <lineage>
        <taxon>Eukaryota</taxon>
        <taxon>Viridiplantae</taxon>
        <taxon>Streptophyta</taxon>
        <taxon>Embryophyta</taxon>
        <taxon>Tracheophyta</taxon>
        <taxon>Spermatophyta</taxon>
        <taxon>Magnoliopsida</taxon>
        <taxon>eudicotyledons</taxon>
        <taxon>Gunneridae</taxon>
        <taxon>Pentapetalae</taxon>
        <taxon>asterids</taxon>
        <taxon>campanulids</taxon>
        <taxon>Escalloniales</taxon>
        <taxon>Escalloniaceae</taxon>
        <taxon>Escallonia</taxon>
    </lineage>
</organism>
<keyword evidence="1" id="KW-0863">Zinc-finger</keyword>
<comment type="caution">
    <text evidence="3">The sequence shown here is derived from an EMBL/GenBank/DDBJ whole genome shotgun (WGS) entry which is preliminary data.</text>
</comment>
<dbReference type="InterPro" id="IPR036875">
    <property type="entry name" value="Znf_CCHC_sf"/>
</dbReference>
<evidence type="ECO:0000259" key="2">
    <source>
        <dbReference type="PROSITE" id="PS50158"/>
    </source>
</evidence>
<sequence>MSWESNAASVRAAMGDLSELRILLGDTRLPPPNVAKGWRGPFVIRQQLLQRKHGKFCTRSFKVHQRSRGRRHFFGSYHGFQCYKCGKFGHIAVNCDSKDKLASYAEEMEDEEESKLFMASFHDTNVERGVWFVDSGYSNHMTGTRSMFKELDESFKKLIRLGDDKQIEVGGKGGGRRSDLLGSYRSNISSEEVRDSAYWTVSRAG</sequence>
<dbReference type="GO" id="GO:0003676">
    <property type="term" value="F:nucleic acid binding"/>
    <property type="evidence" value="ECO:0007669"/>
    <property type="project" value="InterPro"/>
</dbReference>
<dbReference type="Pfam" id="PF22936">
    <property type="entry name" value="Pol_BBD"/>
    <property type="match status" value="1"/>
</dbReference>
<keyword evidence="1" id="KW-0862">Zinc</keyword>
<gene>
    <name evidence="3" type="ORF">RJ639_037664</name>
</gene>
<evidence type="ECO:0000313" key="4">
    <source>
        <dbReference type="Proteomes" id="UP001188597"/>
    </source>
</evidence>
<dbReference type="Proteomes" id="UP001188597">
    <property type="component" value="Unassembled WGS sequence"/>
</dbReference>
<evidence type="ECO:0000313" key="3">
    <source>
        <dbReference type="EMBL" id="KAK3030143.1"/>
    </source>
</evidence>
<dbReference type="SMART" id="SM00343">
    <property type="entry name" value="ZnF_C2HC"/>
    <property type="match status" value="1"/>
</dbReference>
<dbReference type="SUPFAM" id="SSF57756">
    <property type="entry name" value="Retrovirus zinc finger-like domains"/>
    <property type="match status" value="1"/>
</dbReference>
<protein>
    <recommendedName>
        <fullName evidence="2">CCHC-type domain-containing protein</fullName>
    </recommendedName>
</protein>
<dbReference type="Pfam" id="PF00098">
    <property type="entry name" value="zf-CCHC"/>
    <property type="match status" value="1"/>
</dbReference>